<dbReference type="VEuPathDB" id="FungiDB:MAPG_08253"/>
<proteinExistence type="predicted"/>
<dbReference type="EMBL" id="GL876972">
    <property type="protein sequence ID" value="KLU89279.1"/>
    <property type="molecule type" value="Genomic_DNA"/>
</dbReference>
<dbReference type="EnsemblFungi" id="MAPG_08253T0">
    <property type="protein sequence ID" value="MAPG_08253T0"/>
    <property type="gene ID" value="MAPG_08253"/>
</dbReference>
<gene>
    <name evidence="2" type="ORF">MAPG_08253</name>
</gene>
<keyword evidence="4" id="KW-1185">Reference proteome</keyword>
<dbReference type="Proteomes" id="UP000011715">
    <property type="component" value="Unassembled WGS sequence"/>
</dbReference>
<protein>
    <submittedName>
        <fullName evidence="2 3">Uncharacterized protein</fullName>
    </submittedName>
</protein>
<evidence type="ECO:0000313" key="3">
    <source>
        <dbReference type="EnsemblFungi" id="MAPG_08253T0"/>
    </source>
</evidence>
<organism evidence="3 4">
    <name type="scientific">Magnaporthiopsis poae (strain ATCC 64411 / 73-15)</name>
    <name type="common">Kentucky bluegrass fungus</name>
    <name type="synonym">Magnaporthe poae</name>
    <dbReference type="NCBI Taxonomy" id="644358"/>
    <lineage>
        <taxon>Eukaryota</taxon>
        <taxon>Fungi</taxon>
        <taxon>Dikarya</taxon>
        <taxon>Ascomycota</taxon>
        <taxon>Pezizomycotina</taxon>
        <taxon>Sordariomycetes</taxon>
        <taxon>Sordariomycetidae</taxon>
        <taxon>Magnaporthales</taxon>
        <taxon>Magnaporthaceae</taxon>
        <taxon>Magnaporthiopsis</taxon>
    </lineage>
</organism>
<feature type="transmembrane region" description="Helical" evidence="1">
    <location>
        <begin position="41"/>
        <end position="63"/>
    </location>
</feature>
<reference evidence="2" key="3">
    <citation type="submission" date="2011-03" db="EMBL/GenBank/DDBJ databases">
        <title>Annotation of Magnaporthe poae ATCC 64411.</title>
        <authorList>
            <person name="Ma L.-J."/>
            <person name="Dead R."/>
            <person name="Young S.K."/>
            <person name="Zeng Q."/>
            <person name="Gargeya S."/>
            <person name="Fitzgerald M."/>
            <person name="Haas B."/>
            <person name="Abouelleil A."/>
            <person name="Alvarado L."/>
            <person name="Arachchi H.M."/>
            <person name="Berlin A."/>
            <person name="Brown A."/>
            <person name="Chapman S.B."/>
            <person name="Chen Z."/>
            <person name="Dunbar C."/>
            <person name="Freedman E."/>
            <person name="Gearin G."/>
            <person name="Gellesch M."/>
            <person name="Goldberg J."/>
            <person name="Griggs A."/>
            <person name="Gujja S."/>
            <person name="Heiman D."/>
            <person name="Howarth C."/>
            <person name="Larson L."/>
            <person name="Lui A."/>
            <person name="MacDonald P.J.P."/>
            <person name="Mehta T."/>
            <person name="Montmayeur A."/>
            <person name="Murphy C."/>
            <person name="Neiman D."/>
            <person name="Pearson M."/>
            <person name="Priest M."/>
            <person name="Roberts A."/>
            <person name="Saif S."/>
            <person name="Shea T."/>
            <person name="Shenoy N."/>
            <person name="Sisk P."/>
            <person name="Stolte C."/>
            <person name="Sykes S."/>
            <person name="Yandava C."/>
            <person name="Wortman J."/>
            <person name="Nusbaum C."/>
            <person name="Birren B."/>
        </authorList>
    </citation>
    <scope>NUCLEOTIDE SEQUENCE</scope>
    <source>
        <strain evidence="2">ATCC 64411</strain>
    </source>
</reference>
<reference evidence="3" key="5">
    <citation type="submission" date="2015-06" db="UniProtKB">
        <authorList>
            <consortium name="EnsemblFungi"/>
        </authorList>
    </citation>
    <scope>IDENTIFICATION</scope>
    <source>
        <strain evidence="3">ATCC 64411</strain>
    </source>
</reference>
<reference evidence="2" key="1">
    <citation type="submission" date="2010-05" db="EMBL/GenBank/DDBJ databases">
        <title>The Genome Sequence of Magnaporthe poae strain ATCC 64411.</title>
        <authorList>
            <consortium name="The Broad Institute Genome Sequencing Platform"/>
            <consortium name="Broad Institute Genome Sequencing Center for Infectious Disease"/>
            <person name="Ma L.-J."/>
            <person name="Dead R."/>
            <person name="Young S."/>
            <person name="Zeng Q."/>
            <person name="Koehrsen M."/>
            <person name="Alvarado L."/>
            <person name="Berlin A."/>
            <person name="Chapman S.B."/>
            <person name="Chen Z."/>
            <person name="Freedman E."/>
            <person name="Gellesch M."/>
            <person name="Goldberg J."/>
            <person name="Griggs A."/>
            <person name="Gujja S."/>
            <person name="Heilman E.R."/>
            <person name="Heiman D."/>
            <person name="Hepburn T."/>
            <person name="Howarth C."/>
            <person name="Jen D."/>
            <person name="Larson L."/>
            <person name="Mehta T."/>
            <person name="Neiman D."/>
            <person name="Pearson M."/>
            <person name="Roberts A."/>
            <person name="Saif S."/>
            <person name="Shea T."/>
            <person name="Shenoy N."/>
            <person name="Sisk P."/>
            <person name="Stolte C."/>
            <person name="Sykes S."/>
            <person name="Walk T."/>
            <person name="White J."/>
            <person name="Yandava C."/>
            <person name="Haas B."/>
            <person name="Nusbaum C."/>
            <person name="Birren B."/>
        </authorList>
    </citation>
    <scope>NUCLEOTIDE SEQUENCE</scope>
    <source>
        <strain evidence="2">ATCC 64411</strain>
    </source>
</reference>
<dbReference type="EMBL" id="ADBL01001993">
    <property type="status" value="NOT_ANNOTATED_CDS"/>
    <property type="molecule type" value="Genomic_DNA"/>
</dbReference>
<sequence length="143" mass="16283">MNAPFFFFLCRRGAAHGRARFLLPRPSSTLVAHSQSNFGSLIFRTCPFGLAVFLPFFIFSSFFPRSSFSPYHLLGSLTIPCLPLYLHHGTCFTTFSFFIFFSSHNHTPYPAGFLLLPGLELFMSRVDFVFLLYGRASTHPMHL</sequence>
<accession>A0A0C4E6V6</accession>
<keyword evidence="1" id="KW-0472">Membrane</keyword>
<name>A0A0C4E6V6_MAGP6</name>
<keyword evidence="1" id="KW-0812">Transmembrane</keyword>
<dbReference type="AlphaFoldDB" id="A0A0C4E6V6"/>
<keyword evidence="1" id="KW-1133">Transmembrane helix</keyword>
<evidence type="ECO:0000313" key="2">
    <source>
        <dbReference type="EMBL" id="KLU89279.1"/>
    </source>
</evidence>
<evidence type="ECO:0000313" key="4">
    <source>
        <dbReference type="Proteomes" id="UP000011715"/>
    </source>
</evidence>
<feature type="transmembrane region" description="Helical" evidence="1">
    <location>
        <begin position="84"/>
        <end position="101"/>
    </location>
</feature>
<evidence type="ECO:0000256" key="1">
    <source>
        <dbReference type="SAM" id="Phobius"/>
    </source>
</evidence>
<feature type="transmembrane region" description="Helical" evidence="1">
    <location>
        <begin position="113"/>
        <end position="133"/>
    </location>
</feature>
<reference evidence="3" key="4">
    <citation type="journal article" date="2015" name="G3 (Bethesda)">
        <title>Genome sequences of three phytopathogenic species of the Magnaporthaceae family of fungi.</title>
        <authorList>
            <person name="Okagaki L.H."/>
            <person name="Nunes C.C."/>
            <person name="Sailsbery J."/>
            <person name="Clay B."/>
            <person name="Brown D."/>
            <person name="John T."/>
            <person name="Oh Y."/>
            <person name="Young N."/>
            <person name="Fitzgerald M."/>
            <person name="Haas B.J."/>
            <person name="Zeng Q."/>
            <person name="Young S."/>
            <person name="Adiconis X."/>
            <person name="Fan L."/>
            <person name="Levin J.Z."/>
            <person name="Mitchell T.K."/>
            <person name="Okubara P.A."/>
            <person name="Farman M.L."/>
            <person name="Kohn L.M."/>
            <person name="Birren B."/>
            <person name="Ma L.-J."/>
            <person name="Dean R.A."/>
        </authorList>
    </citation>
    <scope>NUCLEOTIDE SEQUENCE</scope>
    <source>
        <strain evidence="3">ATCC 64411 / 73-15</strain>
    </source>
</reference>
<reference evidence="4" key="2">
    <citation type="submission" date="2010-05" db="EMBL/GenBank/DDBJ databases">
        <title>The genome sequence of Magnaporthe poae strain ATCC 64411.</title>
        <authorList>
            <person name="Ma L.-J."/>
            <person name="Dead R."/>
            <person name="Young S."/>
            <person name="Zeng Q."/>
            <person name="Koehrsen M."/>
            <person name="Alvarado L."/>
            <person name="Berlin A."/>
            <person name="Chapman S.B."/>
            <person name="Chen Z."/>
            <person name="Freedman E."/>
            <person name="Gellesch M."/>
            <person name="Goldberg J."/>
            <person name="Griggs A."/>
            <person name="Gujja S."/>
            <person name="Heilman E.R."/>
            <person name="Heiman D."/>
            <person name="Hepburn T."/>
            <person name="Howarth C."/>
            <person name="Jen D."/>
            <person name="Larson L."/>
            <person name="Mehta T."/>
            <person name="Neiman D."/>
            <person name="Pearson M."/>
            <person name="Roberts A."/>
            <person name="Saif S."/>
            <person name="Shea T."/>
            <person name="Shenoy N."/>
            <person name="Sisk P."/>
            <person name="Stolte C."/>
            <person name="Sykes S."/>
            <person name="Walk T."/>
            <person name="White J."/>
            <person name="Yandava C."/>
            <person name="Haas B."/>
            <person name="Nusbaum C."/>
            <person name="Birren B."/>
        </authorList>
    </citation>
    <scope>NUCLEOTIDE SEQUENCE [LARGE SCALE GENOMIC DNA]</scope>
    <source>
        <strain evidence="4">ATCC 64411 / 73-15</strain>
    </source>
</reference>